<sequence>MHGNQHLTSKVASLFLLLSLIAIGVVGGVAFYRAREALKQAAYNQLSVAATLKEEEITRWFQDRQQDFFAIAKFPAQRQIDKILQAQSASKRNLATHQIANYLIDITQTKPDFQEIFILDRSNKVILSTNKQHEGQYEILADTTYIEKIEQGKTFAPIFYVSPNTGKPAVTLATPIRDAAGVRQGLILAHLNLDRIDRIVRERTGLGKSGETYLVGSLVVKNTFISKADRTDMQAFSMGVSSQGIDTAISGVSGFGLYQNYANVPVIGVYRWLNAQDLALLVEMQQAEAFTPARQLAGTIVLVGLVSVGVLSIGVYWLAQQLQLSRAQLENYSHKLEQKAQEALAANHAKSAFLANMSHELRTPLSAILGFTQLMTRDPALSAAQLENLATISRSGEHLLTLINDVLSMSKIEAGRITLDETNFNLYNLLDALAEMFEIKAEAKGLELIFQRALDVPTYVRADESKLRQVLINLLGNAIKFTATGRVILRVSVISDRQEQSSEGLTLHFEVEDTGMGIAPSELERLFKPFVQTQAGLQSHQGTGLGLSISQQFARLMHGEIALRSTPGQGTIFSFDVPVNRAQIIEESETRVRQRAIALAPDQPIYRILVVEDKSENRQLLVKFLTSIGFAVRAAENGQVGVSIWQTWEPHLIWMDMRMPVMDGYEATRQIKSQAKGKNTIVIALTASAFDEERALVLSSGCDDFVCKPFLEEVILEKMAKYLGVRYLYADSQPTVKSTEYALKVESLSVMPQQWIEELHQAALRTDEKQIFSLLQQIPSANAPLADGLAEAVNSFRIDKIIDLTQPGSP</sequence>
<comment type="caution">
    <text evidence="21">The sequence shown here is derived from an EMBL/GenBank/DDBJ whole genome shotgun (WGS) entry which is preliminary data.</text>
</comment>
<comment type="catalytic activity">
    <reaction evidence="1">
        <text>ATP + protein L-histidine = ADP + protein N-phospho-L-histidine.</text>
        <dbReference type="EC" id="2.7.13.3"/>
    </reaction>
</comment>
<evidence type="ECO:0000256" key="15">
    <source>
        <dbReference type="ARBA" id="ARBA00074306"/>
    </source>
</evidence>
<comment type="subcellular location">
    <subcellularLocation>
        <location evidence="2">Cell membrane</location>
        <topology evidence="2">Multi-pass membrane protein</topology>
    </subcellularLocation>
</comment>
<evidence type="ECO:0000256" key="5">
    <source>
        <dbReference type="ARBA" id="ARBA00022475"/>
    </source>
</evidence>
<dbReference type="SMART" id="SM00448">
    <property type="entry name" value="REC"/>
    <property type="match status" value="1"/>
</dbReference>
<dbReference type="Pfam" id="PF02743">
    <property type="entry name" value="dCache_1"/>
    <property type="match status" value="1"/>
</dbReference>
<dbReference type="SMART" id="SM00387">
    <property type="entry name" value="HATPase_c"/>
    <property type="match status" value="1"/>
</dbReference>
<keyword evidence="5" id="KW-1003">Cell membrane</keyword>
<dbReference type="SUPFAM" id="SSF55874">
    <property type="entry name" value="ATPase domain of HSP90 chaperone/DNA topoisomerase II/histidine kinase"/>
    <property type="match status" value="1"/>
</dbReference>
<evidence type="ECO:0000259" key="20">
    <source>
        <dbReference type="PROSITE" id="PS50110"/>
    </source>
</evidence>
<dbReference type="Pfam" id="PF00512">
    <property type="entry name" value="HisKA"/>
    <property type="match status" value="1"/>
</dbReference>
<feature type="transmembrane region" description="Helical" evidence="18">
    <location>
        <begin position="12"/>
        <end position="32"/>
    </location>
</feature>
<evidence type="ECO:0000256" key="7">
    <source>
        <dbReference type="ARBA" id="ARBA00022679"/>
    </source>
</evidence>
<evidence type="ECO:0000256" key="13">
    <source>
        <dbReference type="ARBA" id="ARBA00023012"/>
    </source>
</evidence>
<dbReference type="InterPro" id="IPR003594">
    <property type="entry name" value="HATPase_dom"/>
</dbReference>
<dbReference type="InterPro" id="IPR003661">
    <property type="entry name" value="HisK_dim/P_dom"/>
</dbReference>
<dbReference type="CDD" id="cd17546">
    <property type="entry name" value="REC_hyHK_CKI1_RcsC-like"/>
    <property type="match status" value="1"/>
</dbReference>
<dbReference type="GO" id="GO:0000155">
    <property type="term" value="F:phosphorelay sensor kinase activity"/>
    <property type="evidence" value="ECO:0007669"/>
    <property type="project" value="InterPro"/>
</dbReference>
<accession>A0A0D8ZSV3</accession>
<dbReference type="InterPro" id="IPR029151">
    <property type="entry name" value="Sensor-like_sf"/>
</dbReference>
<evidence type="ECO:0000256" key="17">
    <source>
        <dbReference type="SAM" id="Coils"/>
    </source>
</evidence>
<dbReference type="Gene3D" id="3.40.50.2300">
    <property type="match status" value="1"/>
</dbReference>
<protein>
    <recommendedName>
        <fullName evidence="15">Circadian input-output histidine kinase CikA</fullName>
        <ecNumber evidence="4">2.7.13.3</ecNumber>
    </recommendedName>
</protein>
<evidence type="ECO:0000256" key="14">
    <source>
        <dbReference type="ARBA" id="ARBA00023136"/>
    </source>
</evidence>
<keyword evidence="10 21" id="KW-0418">Kinase</keyword>
<keyword evidence="11" id="KW-0067">ATP-binding</keyword>
<dbReference type="PATRIC" id="fig|1618023.3.peg.4499"/>
<dbReference type="PROSITE" id="PS50110">
    <property type="entry name" value="RESPONSE_REGULATORY"/>
    <property type="match status" value="1"/>
</dbReference>
<dbReference type="SUPFAM" id="SSF47384">
    <property type="entry name" value="Homodimeric domain of signal transducing histidine kinase"/>
    <property type="match status" value="1"/>
</dbReference>
<keyword evidence="9" id="KW-0547">Nucleotide-binding</keyword>
<organism evidence="21 22">
    <name type="scientific">Aliterella atlantica CENA595</name>
    <dbReference type="NCBI Taxonomy" id="1618023"/>
    <lineage>
        <taxon>Bacteria</taxon>
        <taxon>Bacillati</taxon>
        <taxon>Cyanobacteriota</taxon>
        <taxon>Cyanophyceae</taxon>
        <taxon>Chroococcidiopsidales</taxon>
        <taxon>Aliterellaceae</taxon>
        <taxon>Aliterella</taxon>
    </lineage>
</organism>
<dbReference type="AlphaFoldDB" id="A0A0D8ZSV3"/>
<keyword evidence="13" id="KW-0902">Two-component regulatory system</keyword>
<dbReference type="OrthoDB" id="502671at2"/>
<dbReference type="GO" id="GO:0005886">
    <property type="term" value="C:plasma membrane"/>
    <property type="evidence" value="ECO:0007669"/>
    <property type="project" value="UniProtKB-SubCell"/>
</dbReference>
<gene>
    <name evidence="21" type="ORF">UH38_12895</name>
</gene>
<keyword evidence="7" id="KW-0808">Transferase</keyword>
<dbReference type="Proteomes" id="UP000032452">
    <property type="component" value="Unassembled WGS sequence"/>
</dbReference>
<dbReference type="Pfam" id="PF00072">
    <property type="entry name" value="Response_reg"/>
    <property type="match status" value="1"/>
</dbReference>
<dbReference type="CDD" id="cd16922">
    <property type="entry name" value="HATPase_EvgS-ArcB-TorS-like"/>
    <property type="match status" value="1"/>
</dbReference>
<evidence type="ECO:0000256" key="10">
    <source>
        <dbReference type="ARBA" id="ARBA00022777"/>
    </source>
</evidence>
<dbReference type="FunFam" id="1.10.287.130:FF:000004">
    <property type="entry name" value="Ethylene receptor 1"/>
    <property type="match status" value="1"/>
</dbReference>
<feature type="coiled-coil region" evidence="17">
    <location>
        <begin position="319"/>
        <end position="346"/>
    </location>
</feature>
<dbReference type="GO" id="GO:0005524">
    <property type="term" value="F:ATP binding"/>
    <property type="evidence" value="ECO:0007669"/>
    <property type="project" value="UniProtKB-KW"/>
</dbReference>
<evidence type="ECO:0000259" key="19">
    <source>
        <dbReference type="PROSITE" id="PS50109"/>
    </source>
</evidence>
<dbReference type="STRING" id="1618023.UH38_12895"/>
<evidence type="ECO:0000256" key="12">
    <source>
        <dbReference type="ARBA" id="ARBA00022989"/>
    </source>
</evidence>
<dbReference type="InterPro" id="IPR033479">
    <property type="entry name" value="dCache_1"/>
</dbReference>
<dbReference type="EC" id="2.7.13.3" evidence="4"/>
<evidence type="ECO:0000256" key="6">
    <source>
        <dbReference type="ARBA" id="ARBA00022553"/>
    </source>
</evidence>
<dbReference type="InterPro" id="IPR036097">
    <property type="entry name" value="HisK_dim/P_sf"/>
</dbReference>
<dbReference type="InterPro" id="IPR001789">
    <property type="entry name" value="Sig_transdc_resp-reg_receiver"/>
</dbReference>
<evidence type="ECO:0000256" key="9">
    <source>
        <dbReference type="ARBA" id="ARBA00022741"/>
    </source>
</evidence>
<comment type="similarity">
    <text evidence="3">In the N-terminal section; belongs to the phytochrome family.</text>
</comment>
<keyword evidence="14 18" id="KW-0472">Membrane</keyword>
<evidence type="ECO:0000256" key="3">
    <source>
        <dbReference type="ARBA" id="ARBA00006402"/>
    </source>
</evidence>
<dbReference type="RefSeq" id="WP_045055068.1">
    <property type="nucleotide sequence ID" value="NZ_JYON01000012.1"/>
</dbReference>
<keyword evidence="6 16" id="KW-0597">Phosphoprotein</keyword>
<feature type="domain" description="Histidine kinase" evidence="19">
    <location>
        <begin position="356"/>
        <end position="581"/>
    </location>
</feature>
<dbReference type="SMART" id="SM00388">
    <property type="entry name" value="HisKA"/>
    <property type="match status" value="1"/>
</dbReference>
<dbReference type="Gene3D" id="3.30.565.10">
    <property type="entry name" value="Histidine kinase-like ATPase, C-terminal domain"/>
    <property type="match status" value="1"/>
</dbReference>
<dbReference type="InterPro" id="IPR036890">
    <property type="entry name" value="HATPase_C_sf"/>
</dbReference>
<dbReference type="SUPFAM" id="SSF52172">
    <property type="entry name" value="CheY-like"/>
    <property type="match status" value="1"/>
</dbReference>
<evidence type="ECO:0000256" key="8">
    <source>
        <dbReference type="ARBA" id="ARBA00022692"/>
    </source>
</evidence>
<dbReference type="FunFam" id="3.30.565.10:FF:000010">
    <property type="entry name" value="Sensor histidine kinase RcsC"/>
    <property type="match status" value="1"/>
</dbReference>
<keyword evidence="8 18" id="KW-0812">Transmembrane</keyword>
<dbReference type="CDD" id="cd00082">
    <property type="entry name" value="HisKA"/>
    <property type="match status" value="1"/>
</dbReference>
<proteinExistence type="inferred from homology"/>
<feature type="modified residue" description="4-aspartylphosphate" evidence="16">
    <location>
        <position position="656"/>
    </location>
</feature>
<feature type="transmembrane region" description="Helical" evidence="18">
    <location>
        <begin position="296"/>
        <end position="319"/>
    </location>
</feature>
<evidence type="ECO:0000313" key="22">
    <source>
        <dbReference type="Proteomes" id="UP000032452"/>
    </source>
</evidence>
<keyword evidence="12 18" id="KW-1133">Transmembrane helix</keyword>
<dbReference type="InterPro" id="IPR005467">
    <property type="entry name" value="His_kinase_dom"/>
</dbReference>
<dbReference type="InterPro" id="IPR011006">
    <property type="entry name" value="CheY-like_superfamily"/>
</dbReference>
<dbReference type="Gene3D" id="3.30.450.20">
    <property type="entry name" value="PAS domain"/>
    <property type="match status" value="1"/>
</dbReference>
<evidence type="ECO:0000256" key="18">
    <source>
        <dbReference type="SAM" id="Phobius"/>
    </source>
</evidence>
<dbReference type="PRINTS" id="PR00344">
    <property type="entry name" value="BCTRLSENSOR"/>
</dbReference>
<evidence type="ECO:0000256" key="11">
    <source>
        <dbReference type="ARBA" id="ARBA00022840"/>
    </source>
</evidence>
<keyword evidence="22" id="KW-1185">Reference proteome</keyword>
<dbReference type="CDD" id="cd18773">
    <property type="entry name" value="PDC1_HK_sensor"/>
    <property type="match status" value="1"/>
</dbReference>
<dbReference type="SUPFAM" id="SSF103190">
    <property type="entry name" value="Sensory domain-like"/>
    <property type="match status" value="1"/>
</dbReference>
<evidence type="ECO:0000313" key="21">
    <source>
        <dbReference type="EMBL" id="KJH71442.1"/>
    </source>
</evidence>
<dbReference type="Gene3D" id="1.10.287.130">
    <property type="match status" value="1"/>
</dbReference>
<dbReference type="InterPro" id="IPR004358">
    <property type="entry name" value="Sig_transdc_His_kin-like_C"/>
</dbReference>
<keyword evidence="17" id="KW-0175">Coiled coil</keyword>
<dbReference type="PROSITE" id="PS50109">
    <property type="entry name" value="HIS_KIN"/>
    <property type="match status" value="1"/>
</dbReference>
<evidence type="ECO:0000256" key="1">
    <source>
        <dbReference type="ARBA" id="ARBA00000085"/>
    </source>
</evidence>
<dbReference type="Pfam" id="PF02518">
    <property type="entry name" value="HATPase_c"/>
    <property type="match status" value="1"/>
</dbReference>
<evidence type="ECO:0000256" key="2">
    <source>
        <dbReference type="ARBA" id="ARBA00004651"/>
    </source>
</evidence>
<reference evidence="21 22" key="1">
    <citation type="submission" date="2015-02" db="EMBL/GenBank/DDBJ databases">
        <title>Draft genome of a novel marine cyanobacterium (Chroococcales) isolated from South Atlantic Ocean.</title>
        <authorList>
            <person name="Rigonato J."/>
            <person name="Alvarenga D.O."/>
            <person name="Branco L.H."/>
            <person name="Varani A.M."/>
            <person name="Brandini F.P."/>
            <person name="Fiore M.F."/>
        </authorList>
    </citation>
    <scope>NUCLEOTIDE SEQUENCE [LARGE SCALE GENOMIC DNA]</scope>
    <source>
        <strain evidence="21 22">CENA595</strain>
    </source>
</reference>
<feature type="domain" description="Response regulatory" evidence="20">
    <location>
        <begin position="607"/>
        <end position="723"/>
    </location>
</feature>
<evidence type="ECO:0000256" key="16">
    <source>
        <dbReference type="PROSITE-ProRule" id="PRU00169"/>
    </source>
</evidence>
<name>A0A0D8ZSV3_9CYAN</name>
<dbReference type="EMBL" id="JYON01000012">
    <property type="protein sequence ID" value="KJH71442.1"/>
    <property type="molecule type" value="Genomic_DNA"/>
</dbReference>
<dbReference type="PANTHER" id="PTHR45339:SF1">
    <property type="entry name" value="HYBRID SIGNAL TRANSDUCTION HISTIDINE KINASE J"/>
    <property type="match status" value="1"/>
</dbReference>
<evidence type="ECO:0000256" key="4">
    <source>
        <dbReference type="ARBA" id="ARBA00012438"/>
    </source>
</evidence>
<dbReference type="PANTHER" id="PTHR45339">
    <property type="entry name" value="HYBRID SIGNAL TRANSDUCTION HISTIDINE KINASE J"/>
    <property type="match status" value="1"/>
</dbReference>